<evidence type="ECO:0000313" key="2">
    <source>
        <dbReference type="EMBL" id="GGY78119.1"/>
    </source>
</evidence>
<keyword evidence="3" id="KW-1185">Reference proteome</keyword>
<sequence length="86" mass="10136">MIHFASESFWSAYDALPVTVQKLADKQYEILKENPQYPSLHLKKVGRYWSVRVGIYYRALAIEVDEGLLWFWIGSHADYDRLILKS</sequence>
<reference evidence="3" key="1">
    <citation type="journal article" date="2019" name="Int. J. Syst. Evol. Microbiol.">
        <title>The Global Catalogue of Microorganisms (GCM) 10K type strain sequencing project: providing services to taxonomists for standard genome sequencing and annotation.</title>
        <authorList>
            <consortium name="The Broad Institute Genomics Platform"/>
            <consortium name="The Broad Institute Genome Sequencing Center for Infectious Disease"/>
            <person name="Wu L."/>
            <person name="Ma J."/>
        </authorList>
    </citation>
    <scope>NUCLEOTIDE SEQUENCE [LARGE SCALE GENOMIC DNA]</scope>
    <source>
        <strain evidence="3">KCTC 32239</strain>
    </source>
</reference>
<dbReference type="RefSeq" id="WP_189418816.1">
    <property type="nucleotide sequence ID" value="NZ_BMYZ01000002.1"/>
</dbReference>
<feature type="domain" description="ParE-like toxin" evidence="1">
    <location>
        <begin position="20"/>
        <end position="80"/>
    </location>
</feature>
<accession>A0ABQ3B446</accession>
<gene>
    <name evidence="2" type="ORF">GCM10011613_23390</name>
</gene>
<dbReference type="EMBL" id="BMYZ01000002">
    <property type="protein sequence ID" value="GGY78119.1"/>
    <property type="molecule type" value="Genomic_DNA"/>
</dbReference>
<name>A0ABQ3B446_9GAMM</name>
<comment type="caution">
    <text evidence="2">The sequence shown here is derived from an EMBL/GenBank/DDBJ whole genome shotgun (WGS) entry which is preliminary data.</text>
</comment>
<dbReference type="SUPFAM" id="SSF143011">
    <property type="entry name" value="RelE-like"/>
    <property type="match status" value="1"/>
</dbReference>
<evidence type="ECO:0000313" key="3">
    <source>
        <dbReference type="Proteomes" id="UP000619761"/>
    </source>
</evidence>
<dbReference type="Pfam" id="PF24732">
    <property type="entry name" value="ParE_like"/>
    <property type="match status" value="1"/>
</dbReference>
<proteinExistence type="predicted"/>
<dbReference type="Proteomes" id="UP000619761">
    <property type="component" value="Unassembled WGS sequence"/>
</dbReference>
<organism evidence="2 3">
    <name type="scientific">Cellvibrio zantedeschiae</name>
    <dbReference type="NCBI Taxonomy" id="1237077"/>
    <lineage>
        <taxon>Bacteria</taxon>
        <taxon>Pseudomonadati</taxon>
        <taxon>Pseudomonadota</taxon>
        <taxon>Gammaproteobacteria</taxon>
        <taxon>Cellvibrionales</taxon>
        <taxon>Cellvibrionaceae</taxon>
        <taxon>Cellvibrio</taxon>
    </lineage>
</organism>
<protein>
    <recommendedName>
        <fullName evidence="1">ParE-like toxin domain-containing protein</fullName>
    </recommendedName>
</protein>
<dbReference type="InterPro" id="IPR056925">
    <property type="entry name" value="ParE-like"/>
</dbReference>
<dbReference type="InterPro" id="IPR035093">
    <property type="entry name" value="RelE/ParE_toxin_dom_sf"/>
</dbReference>
<evidence type="ECO:0000259" key="1">
    <source>
        <dbReference type="Pfam" id="PF24732"/>
    </source>
</evidence>